<accession>B7Q5J3</accession>
<organism>
    <name type="scientific">Ixodes scapularis</name>
    <name type="common">Black-legged tick</name>
    <name type="synonym">Deer tick</name>
    <dbReference type="NCBI Taxonomy" id="6945"/>
    <lineage>
        <taxon>Eukaryota</taxon>
        <taxon>Metazoa</taxon>
        <taxon>Ecdysozoa</taxon>
        <taxon>Arthropoda</taxon>
        <taxon>Chelicerata</taxon>
        <taxon>Arachnida</taxon>
        <taxon>Acari</taxon>
        <taxon>Parasitiformes</taxon>
        <taxon>Ixodida</taxon>
        <taxon>Ixodoidea</taxon>
        <taxon>Ixodidae</taxon>
        <taxon>Ixodinae</taxon>
        <taxon>Ixodes</taxon>
    </lineage>
</organism>
<evidence type="ECO:0000313" key="2">
    <source>
        <dbReference type="EnsemblMetazoa" id="ISCW021520-PA"/>
    </source>
</evidence>
<dbReference type="EnsemblMetazoa" id="ISCW021520-RA">
    <property type="protein sequence ID" value="ISCW021520-PA"/>
    <property type="gene ID" value="ISCW021520"/>
</dbReference>
<dbReference type="VEuPathDB" id="VectorBase:ISCW021520"/>
<protein>
    <submittedName>
        <fullName evidence="1 2">Uncharacterized protein</fullName>
    </submittedName>
</protein>
<dbReference type="AlphaFoldDB" id="B7Q5J3"/>
<reference evidence="1 3" key="1">
    <citation type="submission" date="2008-03" db="EMBL/GenBank/DDBJ databases">
        <title>Annotation of Ixodes scapularis.</title>
        <authorList>
            <consortium name="Ixodes scapularis Genome Project Consortium"/>
            <person name="Caler E."/>
            <person name="Hannick L.I."/>
            <person name="Bidwell S."/>
            <person name="Joardar V."/>
            <person name="Thiagarajan M."/>
            <person name="Amedeo P."/>
            <person name="Galinsky K.J."/>
            <person name="Schobel S."/>
            <person name="Inman J."/>
            <person name="Hostetler J."/>
            <person name="Miller J."/>
            <person name="Hammond M."/>
            <person name="Megy K."/>
            <person name="Lawson D."/>
            <person name="Kodira C."/>
            <person name="Sutton G."/>
            <person name="Meyer J."/>
            <person name="Hill C.A."/>
            <person name="Birren B."/>
            <person name="Nene V."/>
            <person name="Collins F."/>
            <person name="Alarcon-Chaidez F."/>
            <person name="Wikel S."/>
            <person name="Strausberg R."/>
        </authorList>
    </citation>
    <scope>NUCLEOTIDE SEQUENCE [LARGE SCALE GENOMIC DNA]</scope>
    <source>
        <strain evidence="3">Wikel</strain>
        <strain evidence="1">Wikel colony</strain>
    </source>
</reference>
<dbReference type="VEuPathDB" id="VectorBase:ISCI021520"/>
<feature type="non-terminal residue" evidence="1">
    <location>
        <position position="1"/>
    </location>
</feature>
<gene>
    <name evidence="1" type="ORF">IscW_ISCW021520</name>
</gene>
<dbReference type="HOGENOM" id="CLU_2856285_0_0_1"/>
<feature type="non-terminal residue" evidence="1">
    <location>
        <position position="65"/>
    </location>
</feature>
<evidence type="ECO:0000313" key="3">
    <source>
        <dbReference type="Proteomes" id="UP000001555"/>
    </source>
</evidence>
<name>B7Q5J3_IXOSC</name>
<dbReference type="EMBL" id="DS861644">
    <property type="protein sequence ID" value="EEC14115.1"/>
    <property type="molecule type" value="Genomic_DNA"/>
</dbReference>
<dbReference type="EMBL" id="ABJB010886929">
    <property type="status" value="NOT_ANNOTATED_CDS"/>
    <property type="molecule type" value="Genomic_DNA"/>
</dbReference>
<dbReference type="PaxDb" id="6945-B7Q5J3"/>
<evidence type="ECO:0000313" key="1">
    <source>
        <dbReference type="EMBL" id="EEC14115.1"/>
    </source>
</evidence>
<dbReference type="InParanoid" id="B7Q5J3"/>
<keyword evidence="3" id="KW-1185">Reference proteome</keyword>
<proteinExistence type="predicted"/>
<sequence>ALPWCHSHRPDNFRKVVALACHRMQGSVTFDRLATTLEEISNESDLLGKITNAVTDTGSNFVKAF</sequence>
<dbReference type="Proteomes" id="UP000001555">
    <property type="component" value="Unassembled WGS sequence"/>
</dbReference>
<reference evidence="2" key="2">
    <citation type="submission" date="2020-05" db="UniProtKB">
        <authorList>
            <consortium name="EnsemblMetazoa"/>
        </authorList>
    </citation>
    <scope>IDENTIFICATION</scope>
    <source>
        <strain evidence="2">wikel</strain>
    </source>
</reference>